<dbReference type="SUPFAM" id="SSF48179">
    <property type="entry name" value="6-phosphogluconate dehydrogenase C-terminal domain-like"/>
    <property type="match status" value="1"/>
</dbReference>
<dbReference type="Gene3D" id="1.10.3660.10">
    <property type="entry name" value="6-phosphogluconate dehydrogenase C-terminal like domain"/>
    <property type="match status" value="1"/>
</dbReference>
<keyword evidence="1" id="KW-0560">Oxidoreductase</keyword>
<dbReference type="InterPro" id="IPR050812">
    <property type="entry name" value="Preph/Arog_dehydrog"/>
</dbReference>
<dbReference type="GO" id="GO:0004665">
    <property type="term" value="F:prephenate dehydrogenase (NADP+) activity"/>
    <property type="evidence" value="ECO:0007669"/>
    <property type="project" value="InterPro"/>
</dbReference>
<dbReference type="InterPro" id="IPR036291">
    <property type="entry name" value="NAD(P)-bd_dom_sf"/>
</dbReference>
<feature type="domain" description="Prephenate/arogenate dehydrogenase" evidence="2">
    <location>
        <begin position="13"/>
        <end position="301"/>
    </location>
</feature>
<dbReference type="InterPro" id="IPR003099">
    <property type="entry name" value="Prephen_DH"/>
</dbReference>
<proteinExistence type="predicted"/>
<protein>
    <submittedName>
        <fullName evidence="3">Prephenate dehydrogenase</fullName>
    </submittedName>
</protein>
<dbReference type="EMBL" id="JAVRAA010000007">
    <property type="protein sequence ID" value="MDT0338113.1"/>
    <property type="molecule type" value="Genomic_DNA"/>
</dbReference>
<reference evidence="3" key="1">
    <citation type="submission" date="2023-02" db="EMBL/GenBank/DDBJ databases">
        <title>Description of Herbaspirillum huttiense subsp. nephrolepsisexaltata and Herbaspirillum huttiense subsp. lycopersicon.</title>
        <authorList>
            <person name="Poudel M."/>
            <person name="Sharma A."/>
            <person name="Goss E."/>
            <person name="Tapia J.H."/>
            <person name="Harmon C.M."/>
            <person name="Jones J.B."/>
        </authorList>
    </citation>
    <scope>NUCLEOTIDE SEQUENCE</scope>
    <source>
        <strain evidence="3">NC40101</strain>
    </source>
</reference>
<dbReference type="GO" id="GO:0008977">
    <property type="term" value="F:prephenate dehydrogenase (NAD+) activity"/>
    <property type="evidence" value="ECO:0007669"/>
    <property type="project" value="InterPro"/>
</dbReference>
<comment type="caution">
    <text evidence="3">The sequence shown here is derived from an EMBL/GenBank/DDBJ whole genome shotgun (WGS) entry which is preliminary data.</text>
</comment>
<gene>
    <name evidence="3" type="ORF">RJN63_14805</name>
</gene>
<dbReference type="Pfam" id="PF20463">
    <property type="entry name" value="PDH_C"/>
    <property type="match status" value="1"/>
</dbReference>
<accession>A0AAE4GBH1</accession>
<evidence type="ECO:0000256" key="1">
    <source>
        <dbReference type="ARBA" id="ARBA00023002"/>
    </source>
</evidence>
<sequence>MQTSSTRQSLPFERIALCGVGLIGGSILKALRASGYRGSITVFDIDRAMAARVCEEGYADLAAASPEHFFRDHDLVILCQPVGVLLDYLRGHRRDIAYGGALGIDVASVKRPVLQALQQDGSSDALARFIPCHPIAGKATHGWISADADLLQDKLCILTPDAATPPAALARVEEFWQRLGARTARMAAGEHDAIYASLSHLPQLLSYAYLHGLAQQPQARQWLAYRGSGFTGFTRLGSSDPALWADIAVHNAAPLLAEIDRFSASLAELRAALAAGERTSLAAHFSTARDLHAATQHTGGS</sequence>
<name>A0AAE4GBH1_9BURK</name>
<evidence type="ECO:0000259" key="2">
    <source>
        <dbReference type="PROSITE" id="PS51176"/>
    </source>
</evidence>
<dbReference type="PANTHER" id="PTHR21363:SF0">
    <property type="entry name" value="PREPHENATE DEHYDROGENASE [NADP(+)]"/>
    <property type="match status" value="1"/>
</dbReference>
<dbReference type="GO" id="GO:0006571">
    <property type="term" value="P:tyrosine biosynthetic process"/>
    <property type="evidence" value="ECO:0007669"/>
    <property type="project" value="InterPro"/>
</dbReference>
<dbReference type="RefSeq" id="WP_310837789.1">
    <property type="nucleotide sequence ID" value="NZ_JAVLSM010000008.1"/>
</dbReference>
<dbReference type="SUPFAM" id="SSF51735">
    <property type="entry name" value="NAD(P)-binding Rossmann-fold domains"/>
    <property type="match status" value="1"/>
</dbReference>
<dbReference type="GO" id="GO:0070403">
    <property type="term" value="F:NAD+ binding"/>
    <property type="evidence" value="ECO:0007669"/>
    <property type="project" value="InterPro"/>
</dbReference>
<dbReference type="PANTHER" id="PTHR21363">
    <property type="entry name" value="PREPHENATE DEHYDROGENASE"/>
    <property type="match status" value="1"/>
</dbReference>
<evidence type="ECO:0000313" key="3">
    <source>
        <dbReference type="EMBL" id="MDT0338113.1"/>
    </source>
</evidence>
<organism evidence="3">
    <name type="scientific">Herbaspirillum huttiense subsp. nephrolepidis</name>
    <dbReference type="NCBI Taxonomy" id="3075126"/>
    <lineage>
        <taxon>Bacteria</taxon>
        <taxon>Pseudomonadati</taxon>
        <taxon>Pseudomonadota</taxon>
        <taxon>Betaproteobacteria</taxon>
        <taxon>Burkholderiales</taxon>
        <taxon>Oxalobacteraceae</taxon>
        <taxon>Herbaspirillum</taxon>
    </lineage>
</organism>
<dbReference type="PROSITE" id="PS51176">
    <property type="entry name" value="PDH_ADH"/>
    <property type="match status" value="1"/>
</dbReference>
<dbReference type="AlphaFoldDB" id="A0AAE4GBH1"/>
<dbReference type="InterPro" id="IPR008927">
    <property type="entry name" value="6-PGluconate_DH-like_C_sf"/>
</dbReference>
<dbReference type="InterPro" id="IPR046826">
    <property type="entry name" value="PDH_N"/>
</dbReference>
<dbReference type="Gene3D" id="3.40.50.720">
    <property type="entry name" value="NAD(P)-binding Rossmann-like Domain"/>
    <property type="match status" value="1"/>
</dbReference>
<dbReference type="InterPro" id="IPR046825">
    <property type="entry name" value="PDH_C"/>
</dbReference>
<dbReference type="Pfam" id="PF02153">
    <property type="entry name" value="PDH_N"/>
    <property type="match status" value="1"/>
</dbReference>